<sequence>MYLSYKVIRVIHKKGKCSIGRIILNFVLLSSVCVLSLLSARPSGHASPPGNQDHMRVRGSPGPADDDSYEEGMWTPPTGDTYKLMWMDPDFGSDEDTESPKDFPVDLLTCSPLPSLEVVIQPQPIRTQTLEMPVAFLLPLTHVLKMLPPPLPTYYLWKR</sequence>
<evidence type="ECO:0000256" key="1">
    <source>
        <dbReference type="SAM" id="MobiDB-lite"/>
    </source>
</evidence>
<keyword evidence="3" id="KW-1185">Reference proteome</keyword>
<protein>
    <submittedName>
        <fullName evidence="2">Hypp1992 protein</fullName>
    </submittedName>
</protein>
<dbReference type="Proteomes" id="UP000838412">
    <property type="component" value="Chromosome 3"/>
</dbReference>
<dbReference type="EMBL" id="OV696688">
    <property type="protein sequence ID" value="CAH1258284.1"/>
    <property type="molecule type" value="Genomic_DNA"/>
</dbReference>
<name>A0A8J9ZQ47_BRALA</name>
<proteinExistence type="predicted"/>
<evidence type="ECO:0000313" key="3">
    <source>
        <dbReference type="Proteomes" id="UP000838412"/>
    </source>
</evidence>
<feature type="region of interest" description="Disordered" evidence="1">
    <location>
        <begin position="43"/>
        <end position="73"/>
    </location>
</feature>
<reference evidence="2" key="1">
    <citation type="submission" date="2022-01" db="EMBL/GenBank/DDBJ databases">
        <authorList>
            <person name="Braso-Vives M."/>
        </authorList>
    </citation>
    <scope>NUCLEOTIDE SEQUENCE</scope>
</reference>
<gene>
    <name evidence="2" type="primary">Hypp1992</name>
    <name evidence="2" type="ORF">BLAG_LOCUS15910</name>
</gene>
<organism evidence="2 3">
    <name type="scientific">Branchiostoma lanceolatum</name>
    <name type="common">Common lancelet</name>
    <name type="synonym">Amphioxus lanceolatum</name>
    <dbReference type="NCBI Taxonomy" id="7740"/>
    <lineage>
        <taxon>Eukaryota</taxon>
        <taxon>Metazoa</taxon>
        <taxon>Chordata</taxon>
        <taxon>Cephalochordata</taxon>
        <taxon>Leptocardii</taxon>
        <taxon>Amphioxiformes</taxon>
        <taxon>Branchiostomatidae</taxon>
        <taxon>Branchiostoma</taxon>
    </lineage>
</organism>
<dbReference type="AlphaFoldDB" id="A0A8J9ZQ47"/>
<evidence type="ECO:0000313" key="2">
    <source>
        <dbReference type="EMBL" id="CAH1258284.1"/>
    </source>
</evidence>
<accession>A0A8J9ZQ47</accession>